<dbReference type="EMBL" id="BNBE01000001">
    <property type="protein sequence ID" value="GHG00482.1"/>
    <property type="molecule type" value="Genomic_DNA"/>
</dbReference>
<dbReference type="AlphaFoldDB" id="A0A919BMH6"/>
<protein>
    <submittedName>
        <fullName evidence="1">Uncharacterized protein</fullName>
    </submittedName>
</protein>
<dbReference type="Proteomes" id="UP000632849">
    <property type="component" value="Unassembled WGS sequence"/>
</dbReference>
<evidence type="ECO:0000313" key="1">
    <source>
        <dbReference type="EMBL" id="GHG00482.1"/>
    </source>
</evidence>
<comment type="caution">
    <text evidence="1">The sequence shown here is derived from an EMBL/GenBank/DDBJ whole genome shotgun (WGS) entry which is preliminary data.</text>
</comment>
<reference evidence="1" key="1">
    <citation type="journal article" date="2014" name="Int. J. Syst. Evol. Microbiol.">
        <title>Complete genome sequence of Corynebacterium casei LMG S-19264T (=DSM 44701T), isolated from a smear-ripened cheese.</title>
        <authorList>
            <consortium name="US DOE Joint Genome Institute (JGI-PGF)"/>
            <person name="Walter F."/>
            <person name="Albersmeier A."/>
            <person name="Kalinowski J."/>
            <person name="Ruckert C."/>
        </authorList>
    </citation>
    <scope>NUCLEOTIDE SEQUENCE</scope>
    <source>
        <strain evidence="1">JCM 4122</strain>
    </source>
</reference>
<keyword evidence="2" id="KW-1185">Reference proteome</keyword>
<evidence type="ECO:0000313" key="2">
    <source>
        <dbReference type="Proteomes" id="UP000632849"/>
    </source>
</evidence>
<accession>A0A919BMH6</accession>
<gene>
    <name evidence="1" type="ORF">GCM10017667_34560</name>
</gene>
<sequence>MALATCLPRKNNRGQLITLAVITALLTTTLCIIRDVDRPFGGIISIQPTAIDEAERQAERDFAVNHPAEDVPCDEAGNRKRAV</sequence>
<reference evidence="1" key="2">
    <citation type="submission" date="2020-09" db="EMBL/GenBank/DDBJ databases">
        <authorList>
            <person name="Sun Q."/>
            <person name="Ohkuma M."/>
        </authorList>
    </citation>
    <scope>NUCLEOTIDE SEQUENCE</scope>
    <source>
        <strain evidence="1">JCM 4122</strain>
    </source>
</reference>
<dbReference type="RefSeq" id="WP_229915372.1">
    <property type="nucleotide sequence ID" value="NZ_BNBE01000001.1"/>
</dbReference>
<proteinExistence type="predicted"/>
<name>A0A919BMH6_STRFL</name>
<organism evidence="1 2">
    <name type="scientific">Streptomyces filamentosus</name>
    <name type="common">Streptomyces roseosporus</name>
    <dbReference type="NCBI Taxonomy" id="67294"/>
    <lineage>
        <taxon>Bacteria</taxon>
        <taxon>Bacillati</taxon>
        <taxon>Actinomycetota</taxon>
        <taxon>Actinomycetes</taxon>
        <taxon>Kitasatosporales</taxon>
        <taxon>Streptomycetaceae</taxon>
        <taxon>Streptomyces</taxon>
    </lineage>
</organism>